<dbReference type="AlphaFoldDB" id="A0A1G6ZTA5"/>
<evidence type="ECO:0000313" key="17">
    <source>
        <dbReference type="Proteomes" id="UP000243205"/>
    </source>
</evidence>
<dbReference type="EMBL" id="FNAQ01000003">
    <property type="protein sequence ID" value="SDE06014.1"/>
    <property type="molecule type" value="Genomic_DNA"/>
</dbReference>
<keyword evidence="12" id="KW-0234">DNA repair</keyword>
<dbReference type="Gene3D" id="3.90.79.10">
    <property type="entry name" value="Nucleoside Triphosphate Pyrophosphohydrolase"/>
    <property type="match status" value="1"/>
</dbReference>
<evidence type="ECO:0000256" key="13">
    <source>
        <dbReference type="ARBA" id="ARBA00023295"/>
    </source>
</evidence>
<dbReference type="InterPro" id="IPR003265">
    <property type="entry name" value="HhH-GPD_domain"/>
</dbReference>
<evidence type="ECO:0000256" key="4">
    <source>
        <dbReference type="ARBA" id="ARBA00012045"/>
    </source>
</evidence>
<protein>
    <recommendedName>
        <fullName evidence="5 14">Adenine DNA glycosylase</fullName>
        <ecNumber evidence="4 14">3.2.2.31</ecNumber>
    </recommendedName>
</protein>
<reference evidence="17" key="1">
    <citation type="submission" date="2016-10" db="EMBL/GenBank/DDBJ databases">
        <authorList>
            <person name="Varghese N."/>
            <person name="Submissions S."/>
        </authorList>
    </citation>
    <scope>NUCLEOTIDE SEQUENCE [LARGE SCALE GENOMIC DNA]</scope>
    <source>
        <strain evidence="17">DSM 8987</strain>
    </source>
</reference>
<dbReference type="CDD" id="cd03431">
    <property type="entry name" value="NUDIX_DNA_Glycosylase_C-MutY"/>
    <property type="match status" value="1"/>
</dbReference>
<dbReference type="Pfam" id="PF00633">
    <property type="entry name" value="HHH"/>
    <property type="match status" value="1"/>
</dbReference>
<evidence type="ECO:0000256" key="14">
    <source>
        <dbReference type="RuleBase" id="RU365096"/>
    </source>
</evidence>
<dbReference type="InterPro" id="IPR044298">
    <property type="entry name" value="MIG/MutY"/>
</dbReference>
<keyword evidence="17" id="KW-1185">Reference proteome</keyword>
<evidence type="ECO:0000256" key="11">
    <source>
        <dbReference type="ARBA" id="ARBA00023014"/>
    </source>
</evidence>
<evidence type="ECO:0000256" key="8">
    <source>
        <dbReference type="ARBA" id="ARBA00022763"/>
    </source>
</evidence>
<dbReference type="SMART" id="SM00525">
    <property type="entry name" value="FES"/>
    <property type="match status" value="1"/>
</dbReference>
<dbReference type="GO" id="GO:0006284">
    <property type="term" value="P:base-excision repair"/>
    <property type="evidence" value="ECO:0007669"/>
    <property type="project" value="UniProtKB-UniRule"/>
</dbReference>
<comment type="similarity">
    <text evidence="3 14">Belongs to the Nth/MutY family.</text>
</comment>
<sequence length="394" mass="43835">MLPRRQTPASEAPGPAQGCCLTEPAALVTELLAWYRRCGRDLPWRRTRDPYRIWLSEIMLQQTGVQAVQDYYRRFLERFPNLAALAAASLDEVLALWAGLGYYSRARNLHAAACQLVAEQQGCFPMEVEQLMQLPGIGRSTAGAIRSIAFDRPGPILDGNVRRVLCRLLALQLPPRSPAAERQLWHWAERLTPTAAAHDYAQAIMDLGALICRPRQPDCDRCPLAGHCHGRRLGLQQQLPLRSRRPAVPLRLEVALLIETPHGIAVRQRPLRGLLGGLWEFPCLQLAQEADAAAAEIGLLQQLQQQLGLRDLAQPLGQVRHVYSHFRLQLYAYRILLGGTADLPADWRWLTPEQLSAWPLHGSHAKILPLLSAAPGRALSLAKEALCPCPMSPC</sequence>
<dbReference type="STRING" id="57664.SAMN05661003_103123"/>
<dbReference type="InterPro" id="IPR000445">
    <property type="entry name" value="HhH_motif"/>
</dbReference>
<evidence type="ECO:0000256" key="9">
    <source>
        <dbReference type="ARBA" id="ARBA00022801"/>
    </source>
</evidence>
<dbReference type="InterPro" id="IPR029119">
    <property type="entry name" value="MutY_C"/>
</dbReference>
<dbReference type="InterPro" id="IPR023170">
    <property type="entry name" value="HhH_base_excis_C"/>
</dbReference>
<dbReference type="Pfam" id="PF00730">
    <property type="entry name" value="HhH-GPD"/>
    <property type="match status" value="1"/>
</dbReference>
<name>A0A1G6ZTA5_9BACT</name>
<dbReference type="SUPFAM" id="SSF48150">
    <property type="entry name" value="DNA-glycosylase"/>
    <property type="match status" value="1"/>
</dbReference>
<dbReference type="InterPro" id="IPR015797">
    <property type="entry name" value="NUDIX_hydrolase-like_dom_sf"/>
</dbReference>
<dbReference type="GO" id="GO:0032357">
    <property type="term" value="F:oxidized purine DNA binding"/>
    <property type="evidence" value="ECO:0007669"/>
    <property type="project" value="TreeGrafter"/>
</dbReference>
<keyword evidence="9" id="KW-0378">Hydrolase</keyword>
<dbReference type="GO" id="GO:0035485">
    <property type="term" value="F:adenine/guanine mispair binding"/>
    <property type="evidence" value="ECO:0007669"/>
    <property type="project" value="TreeGrafter"/>
</dbReference>
<dbReference type="EC" id="3.2.2.31" evidence="4 14"/>
<dbReference type="Pfam" id="PF14815">
    <property type="entry name" value="NUDIX_4"/>
    <property type="match status" value="1"/>
</dbReference>
<dbReference type="OrthoDB" id="9802365at2"/>
<keyword evidence="10 14" id="KW-0408">Iron</keyword>
<comment type="cofactor">
    <cofactor evidence="14">
        <name>[4Fe-4S] cluster</name>
        <dbReference type="ChEBI" id="CHEBI:49883"/>
    </cofactor>
    <text evidence="14">Binds 1 [4Fe-4S] cluster.</text>
</comment>
<dbReference type="InterPro" id="IPR003651">
    <property type="entry name" value="Endonuclease3_FeS-loop_motif"/>
</dbReference>
<keyword evidence="7" id="KW-0479">Metal-binding</keyword>
<dbReference type="SUPFAM" id="SSF55811">
    <property type="entry name" value="Nudix"/>
    <property type="match status" value="1"/>
</dbReference>
<dbReference type="GO" id="GO:0051539">
    <property type="term" value="F:4 iron, 4 sulfur cluster binding"/>
    <property type="evidence" value="ECO:0007669"/>
    <property type="project" value="UniProtKB-UniRule"/>
</dbReference>
<comment type="function">
    <text evidence="2">Adenine glycosylase active on G-A mispairs. MutY also corrects error-prone DNA synthesis past GO lesions which are due to the oxidatively damaged form of guanine: 7,8-dihydro-8-oxoguanine (8-oxo-dGTP).</text>
</comment>
<dbReference type="Proteomes" id="UP000243205">
    <property type="component" value="Unassembled WGS sequence"/>
</dbReference>
<dbReference type="RefSeq" id="WP_092076706.1">
    <property type="nucleotide sequence ID" value="NZ_FNAQ01000003.1"/>
</dbReference>
<dbReference type="PROSITE" id="PS01155">
    <property type="entry name" value="ENDONUCLEASE_III_2"/>
    <property type="match status" value="1"/>
</dbReference>
<keyword evidence="6" id="KW-0004">4Fe-4S</keyword>
<dbReference type="Gene3D" id="1.10.340.30">
    <property type="entry name" value="Hypothetical protein, domain 2"/>
    <property type="match status" value="1"/>
</dbReference>
<keyword evidence="13 14" id="KW-0326">Glycosidase</keyword>
<keyword evidence="11" id="KW-0411">Iron-sulfur</keyword>
<evidence type="ECO:0000256" key="12">
    <source>
        <dbReference type="ARBA" id="ARBA00023204"/>
    </source>
</evidence>
<dbReference type="InterPro" id="IPR005760">
    <property type="entry name" value="A/G_AdeGlyc_MutY"/>
</dbReference>
<dbReference type="SMART" id="SM00478">
    <property type="entry name" value="ENDO3c"/>
    <property type="match status" value="1"/>
</dbReference>
<evidence type="ECO:0000313" key="16">
    <source>
        <dbReference type="EMBL" id="SDE06014.1"/>
    </source>
</evidence>
<dbReference type="NCBIfam" id="TIGR01084">
    <property type="entry name" value="mutY"/>
    <property type="match status" value="1"/>
</dbReference>
<dbReference type="CDD" id="cd00056">
    <property type="entry name" value="ENDO3c"/>
    <property type="match status" value="1"/>
</dbReference>
<evidence type="ECO:0000256" key="1">
    <source>
        <dbReference type="ARBA" id="ARBA00000843"/>
    </source>
</evidence>
<keyword evidence="8 14" id="KW-0227">DNA damage</keyword>
<accession>A0A1G6ZTA5</accession>
<evidence type="ECO:0000256" key="7">
    <source>
        <dbReference type="ARBA" id="ARBA00022723"/>
    </source>
</evidence>
<dbReference type="GO" id="GO:0000701">
    <property type="term" value="F:purine-specific mismatch base pair DNA N-glycosylase activity"/>
    <property type="evidence" value="ECO:0007669"/>
    <property type="project" value="UniProtKB-EC"/>
</dbReference>
<evidence type="ECO:0000256" key="2">
    <source>
        <dbReference type="ARBA" id="ARBA00002933"/>
    </source>
</evidence>
<evidence type="ECO:0000256" key="3">
    <source>
        <dbReference type="ARBA" id="ARBA00008343"/>
    </source>
</evidence>
<dbReference type="FunFam" id="1.10.340.30:FF:000002">
    <property type="entry name" value="Adenine DNA glycosylase"/>
    <property type="match status" value="1"/>
</dbReference>
<proteinExistence type="inferred from homology"/>
<comment type="catalytic activity">
    <reaction evidence="1 14">
        <text>Hydrolyzes free adenine bases from 7,8-dihydro-8-oxoguanine:adenine mismatched double-stranded DNA, leaving an apurinic site.</text>
        <dbReference type="EC" id="3.2.2.31"/>
    </reaction>
</comment>
<evidence type="ECO:0000256" key="10">
    <source>
        <dbReference type="ARBA" id="ARBA00023004"/>
    </source>
</evidence>
<dbReference type="Gene3D" id="1.10.1670.10">
    <property type="entry name" value="Helix-hairpin-Helix base-excision DNA repair enzymes (C-terminal)"/>
    <property type="match status" value="1"/>
</dbReference>
<dbReference type="PANTHER" id="PTHR42944:SF1">
    <property type="entry name" value="ADENINE DNA GLYCOSYLASE"/>
    <property type="match status" value="1"/>
</dbReference>
<organism evidence="16 17">
    <name type="scientific">Desulfuromonas thiophila</name>
    <dbReference type="NCBI Taxonomy" id="57664"/>
    <lineage>
        <taxon>Bacteria</taxon>
        <taxon>Pseudomonadati</taxon>
        <taxon>Thermodesulfobacteriota</taxon>
        <taxon>Desulfuromonadia</taxon>
        <taxon>Desulfuromonadales</taxon>
        <taxon>Desulfuromonadaceae</taxon>
        <taxon>Desulfuromonas</taxon>
    </lineage>
</organism>
<evidence type="ECO:0000256" key="5">
    <source>
        <dbReference type="ARBA" id="ARBA00022023"/>
    </source>
</evidence>
<dbReference type="PANTHER" id="PTHR42944">
    <property type="entry name" value="ADENINE DNA GLYCOSYLASE"/>
    <property type="match status" value="1"/>
</dbReference>
<gene>
    <name evidence="16" type="ORF">SAMN05661003_103123</name>
</gene>
<dbReference type="GO" id="GO:0006298">
    <property type="term" value="P:mismatch repair"/>
    <property type="evidence" value="ECO:0007669"/>
    <property type="project" value="TreeGrafter"/>
</dbReference>
<evidence type="ECO:0000259" key="15">
    <source>
        <dbReference type="SMART" id="SM00478"/>
    </source>
</evidence>
<dbReference type="GO" id="GO:0046872">
    <property type="term" value="F:metal ion binding"/>
    <property type="evidence" value="ECO:0007669"/>
    <property type="project" value="UniProtKB-UniRule"/>
</dbReference>
<feature type="domain" description="HhH-GPD" evidence="15">
    <location>
        <begin position="59"/>
        <end position="210"/>
    </location>
</feature>
<dbReference type="InterPro" id="IPR004036">
    <property type="entry name" value="Endonuclease-III-like_CS2"/>
</dbReference>
<dbReference type="InterPro" id="IPR011257">
    <property type="entry name" value="DNA_glycosylase"/>
</dbReference>
<dbReference type="GO" id="GO:0034039">
    <property type="term" value="F:8-oxo-7,8-dihydroguanine DNA N-glycosylase activity"/>
    <property type="evidence" value="ECO:0007669"/>
    <property type="project" value="TreeGrafter"/>
</dbReference>
<evidence type="ECO:0000256" key="6">
    <source>
        <dbReference type="ARBA" id="ARBA00022485"/>
    </source>
</evidence>